<evidence type="ECO:0000313" key="6">
    <source>
        <dbReference type="EMBL" id="HGT48288.1"/>
    </source>
</evidence>
<comment type="caution">
    <text evidence="6">The sequence shown here is derived from an EMBL/GenBank/DDBJ whole genome shotgun (WGS) entry which is preliminary data.</text>
</comment>
<proteinExistence type="inferred from homology"/>
<name>A0A832D289_9BACT</name>
<dbReference type="Gene3D" id="3.20.20.10">
    <property type="entry name" value="Alanine racemase"/>
    <property type="match status" value="1"/>
</dbReference>
<dbReference type="FunFam" id="3.20.20.10:FF:000018">
    <property type="entry name" value="Pyridoxal phosphate homeostasis protein"/>
    <property type="match status" value="1"/>
</dbReference>
<evidence type="ECO:0000256" key="3">
    <source>
        <dbReference type="PIRSR" id="PIRSR004848-1"/>
    </source>
</evidence>
<dbReference type="InterPro" id="IPR029066">
    <property type="entry name" value="PLP-binding_barrel"/>
</dbReference>
<dbReference type="EMBL" id="DSVI01000012">
    <property type="protein sequence ID" value="HGT48288.1"/>
    <property type="molecule type" value="Genomic_DNA"/>
</dbReference>
<evidence type="ECO:0000256" key="4">
    <source>
        <dbReference type="RuleBase" id="RU004514"/>
    </source>
</evidence>
<keyword evidence="1 2" id="KW-0663">Pyridoxal phosphate</keyword>
<dbReference type="PANTHER" id="PTHR10146:SF14">
    <property type="entry name" value="PYRIDOXAL PHOSPHATE HOMEOSTASIS PROTEIN"/>
    <property type="match status" value="1"/>
</dbReference>
<dbReference type="SUPFAM" id="SSF51419">
    <property type="entry name" value="PLP-binding barrel"/>
    <property type="match status" value="1"/>
</dbReference>
<dbReference type="HAMAP" id="MF_02087">
    <property type="entry name" value="PLP_homeostasis"/>
    <property type="match status" value="1"/>
</dbReference>
<dbReference type="PANTHER" id="PTHR10146">
    <property type="entry name" value="PROLINE SYNTHETASE CO-TRANSCRIBED BACTERIAL HOMOLOG PROTEIN"/>
    <property type="match status" value="1"/>
</dbReference>
<accession>A0A832D289</accession>
<dbReference type="GO" id="GO:0030170">
    <property type="term" value="F:pyridoxal phosphate binding"/>
    <property type="evidence" value="ECO:0007669"/>
    <property type="project" value="UniProtKB-UniRule"/>
</dbReference>
<dbReference type="Pfam" id="PF01168">
    <property type="entry name" value="Ala_racemase_N"/>
    <property type="match status" value="1"/>
</dbReference>
<comment type="cofactor">
    <cofactor evidence="3">
        <name>pyridoxal 5'-phosphate</name>
        <dbReference type="ChEBI" id="CHEBI:597326"/>
    </cofactor>
</comment>
<dbReference type="PIRSF" id="PIRSF004848">
    <property type="entry name" value="YBL036c_PLPDEIII"/>
    <property type="match status" value="1"/>
</dbReference>
<protein>
    <recommendedName>
        <fullName evidence="2">Pyridoxal phosphate homeostasis protein</fullName>
        <shortName evidence="2">PLP homeostasis protein</shortName>
    </recommendedName>
</protein>
<feature type="domain" description="Alanine racemase N-terminal" evidence="5">
    <location>
        <begin position="8"/>
        <end position="224"/>
    </location>
</feature>
<sequence length="233" mass="26453">MIAENLARLKDKIAKKCEKVGRNPSEIRLIAVSKYFGTDAILEANKLGVNDFGENRAQELMLKFEKIGDKVIWHFIGTLQKNKAKYAVKAAEYIHSVDSIELLEEINKRASSLNKVQKILIEVKTSFEESKSGLTNEEEIFKIAEQAKNYSNVNLIGLMTIAPLTDDEKLIRKSFRDLRLLKEKMNNAGINITELSMGMTSDFEIAIEEGSTMLRIGSAIFGERDYSKDWRQI</sequence>
<evidence type="ECO:0000256" key="1">
    <source>
        <dbReference type="ARBA" id="ARBA00022898"/>
    </source>
</evidence>
<dbReference type="InterPro" id="IPR001608">
    <property type="entry name" value="Ala_racemase_N"/>
</dbReference>
<evidence type="ECO:0000256" key="2">
    <source>
        <dbReference type="HAMAP-Rule" id="MF_02087"/>
    </source>
</evidence>
<gene>
    <name evidence="6" type="ORF">ENS56_09650</name>
</gene>
<dbReference type="CDD" id="cd00635">
    <property type="entry name" value="PLPDE_III_YBL036c_like"/>
    <property type="match status" value="1"/>
</dbReference>
<dbReference type="AlphaFoldDB" id="A0A832D289"/>
<comment type="similarity">
    <text evidence="2 4">Belongs to the pyridoxal phosphate-binding protein YggS/PROSC family.</text>
</comment>
<reference evidence="6" key="1">
    <citation type="journal article" date="2020" name="mSystems">
        <title>Genome- and Community-Level Interaction Insights into Carbon Utilization and Element Cycling Functions of Hydrothermarchaeota in Hydrothermal Sediment.</title>
        <authorList>
            <person name="Zhou Z."/>
            <person name="Liu Y."/>
            <person name="Xu W."/>
            <person name="Pan J."/>
            <person name="Luo Z.H."/>
            <person name="Li M."/>
        </authorList>
    </citation>
    <scope>NUCLEOTIDE SEQUENCE [LARGE SCALE GENOMIC DNA]</scope>
    <source>
        <strain evidence="6">SpSt-500</strain>
    </source>
</reference>
<evidence type="ECO:0000259" key="5">
    <source>
        <dbReference type="Pfam" id="PF01168"/>
    </source>
</evidence>
<dbReference type="InterPro" id="IPR011078">
    <property type="entry name" value="PyrdxlP_homeostasis"/>
</dbReference>
<organism evidence="6">
    <name type="scientific">Ignavibacterium album</name>
    <dbReference type="NCBI Taxonomy" id="591197"/>
    <lineage>
        <taxon>Bacteria</taxon>
        <taxon>Pseudomonadati</taxon>
        <taxon>Ignavibacteriota</taxon>
        <taxon>Ignavibacteria</taxon>
        <taxon>Ignavibacteriales</taxon>
        <taxon>Ignavibacteriaceae</taxon>
        <taxon>Ignavibacterium</taxon>
    </lineage>
</organism>
<feature type="modified residue" description="N6-(pyridoxal phosphate)lysine" evidence="2 3">
    <location>
        <position position="34"/>
    </location>
</feature>
<dbReference type="NCBIfam" id="TIGR00044">
    <property type="entry name" value="YggS family pyridoxal phosphate-dependent enzyme"/>
    <property type="match status" value="1"/>
</dbReference>
<comment type="function">
    <text evidence="2">Pyridoxal 5'-phosphate (PLP)-binding protein, which is involved in PLP homeostasis.</text>
</comment>